<evidence type="ECO:0008006" key="4">
    <source>
        <dbReference type="Google" id="ProtNLM"/>
    </source>
</evidence>
<protein>
    <recommendedName>
        <fullName evidence="4">Secreted protein</fullName>
    </recommendedName>
</protein>
<keyword evidence="1" id="KW-0812">Transmembrane</keyword>
<keyword evidence="1" id="KW-1133">Transmembrane helix</keyword>
<evidence type="ECO:0000313" key="2">
    <source>
        <dbReference type="EMBL" id="MFD1147827.1"/>
    </source>
</evidence>
<evidence type="ECO:0000256" key="1">
    <source>
        <dbReference type="SAM" id="Phobius"/>
    </source>
</evidence>
<name>A0ABW3QSN7_9PSEU</name>
<sequence>MVVGGGGCRVVVVVVVVGRAVVVVVTAVVVVVVVSVVVVVDAEEDDEAEEEADEEDEGDDAVVPVTVIVRLGCSLRFTTTMSPPSPGWGGAARGDSATAQVDARKAATAAPIMAPKASRPGPPSAVSINYDYRPHSFGSNPVRHLVPARYFGYQAGTRGATVRRGSR</sequence>
<reference evidence="3" key="1">
    <citation type="journal article" date="2019" name="Int. J. Syst. Evol. Microbiol.">
        <title>The Global Catalogue of Microorganisms (GCM) 10K type strain sequencing project: providing services to taxonomists for standard genome sequencing and annotation.</title>
        <authorList>
            <consortium name="The Broad Institute Genomics Platform"/>
            <consortium name="The Broad Institute Genome Sequencing Center for Infectious Disease"/>
            <person name="Wu L."/>
            <person name="Ma J."/>
        </authorList>
    </citation>
    <scope>NUCLEOTIDE SEQUENCE [LARGE SCALE GENOMIC DNA]</scope>
    <source>
        <strain evidence="3">CCUG 60214</strain>
    </source>
</reference>
<keyword evidence="3" id="KW-1185">Reference proteome</keyword>
<organism evidence="2 3">
    <name type="scientific">Saccharothrix hoggarensis</name>
    <dbReference type="NCBI Taxonomy" id="913853"/>
    <lineage>
        <taxon>Bacteria</taxon>
        <taxon>Bacillati</taxon>
        <taxon>Actinomycetota</taxon>
        <taxon>Actinomycetes</taxon>
        <taxon>Pseudonocardiales</taxon>
        <taxon>Pseudonocardiaceae</taxon>
        <taxon>Saccharothrix</taxon>
    </lineage>
</organism>
<evidence type="ECO:0000313" key="3">
    <source>
        <dbReference type="Proteomes" id="UP001597168"/>
    </source>
</evidence>
<accession>A0ABW3QSN7</accession>
<gene>
    <name evidence="2" type="ORF">ACFQ3T_11880</name>
</gene>
<feature type="transmembrane region" description="Helical" evidence="1">
    <location>
        <begin position="12"/>
        <end position="40"/>
    </location>
</feature>
<comment type="caution">
    <text evidence="2">The sequence shown here is derived from an EMBL/GenBank/DDBJ whole genome shotgun (WGS) entry which is preliminary data.</text>
</comment>
<keyword evidence="1" id="KW-0472">Membrane</keyword>
<dbReference type="EMBL" id="JBHTLK010000047">
    <property type="protein sequence ID" value="MFD1147827.1"/>
    <property type="molecule type" value="Genomic_DNA"/>
</dbReference>
<dbReference type="Proteomes" id="UP001597168">
    <property type="component" value="Unassembled WGS sequence"/>
</dbReference>
<proteinExistence type="predicted"/>